<dbReference type="Gene3D" id="2.160.20.10">
    <property type="entry name" value="Single-stranded right-handed beta-helix, Pectin lyase-like"/>
    <property type="match status" value="1"/>
</dbReference>
<feature type="domain" description="PKD" evidence="11">
    <location>
        <begin position="418"/>
        <end position="447"/>
    </location>
</feature>
<feature type="region of interest" description="Disordered" evidence="9">
    <location>
        <begin position="323"/>
        <end position="352"/>
    </location>
</feature>
<feature type="domain" description="PKD" evidence="11">
    <location>
        <begin position="520"/>
        <end position="568"/>
    </location>
</feature>
<gene>
    <name evidence="12" type="ORF">FNH09_11780</name>
</gene>
<dbReference type="GO" id="GO:0016837">
    <property type="term" value="F:carbon-oxygen lyase activity, acting on polysaccharides"/>
    <property type="evidence" value="ECO:0007669"/>
    <property type="project" value="TreeGrafter"/>
</dbReference>
<feature type="signal peptide" evidence="10">
    <location>
        <begin position="1"/>
        <end position="31"/>
    </location>
</feature>
<keyword evidence="4" id="KW-0479">Metal-binding</keyword>
<dbReference type="PANTHER" id="PTHR40088">
    <property type="entry name" value="PECTATE LYASE (EUROFUNG)"/>
    <property type="match status" value="1"/>
</dbReference>
<dbReference type="InterPro" id="IPR011050">
    <property type="entry name" value="Pectin_lyase_fold/virulence"/>
</dbReference>
<dbReference type="EMBL" id="VJZD01000035">
    <property type="protein sequence ID" value="MPY31942.1"/>
    <property type="molecule type" value="Genomic_DNA"/>
</dbReference>
<dbReference type="InterPro" id="IPR000601">
    <property type="entry name" value="PKD_dom"/>
</dbReference>
<dbReference type="Gene3D" id="2.60.40.10">
    <property type="entry name" value="Immunoglobulins"/>
    <property type="match status" value="2"/>
</dbReference>
<organism evidence="12 13">
    <name type="scientific">Streptomyces adustus</name>
    <dbReference type="NCBI Taxonomy" id="1609272"/>
    <lineage>
        <taxon>Bacteria</taxon>
        <taxon>Bacillati</taxon>
        <taxon>Actinomycetota</taxon>
        <taxon>Actinomycetes</taxon>
        <taxon>Kitasatosporales</taxon>
        <taxon>Streptomycetaceae</taxon>
        <taxon>Streptomyces</taxon>
    </lineage>
</organism>
<evidence type="ECO:0000256" key="8">
    <source>
        <dbReference type="ARBA" id="ARBA00038263"/>
    </source>
</evidence>
<accession>A0A5N8VBC0</accession>
<dbReference type="InterPro" id="IPR022409">
    <property type="entry name" value="PKD/Chitinase_dom"/>
</dbReference>
<feature type="compositionally biased region" description="Low complexity" evidence="9">
    <location>
        <begin position="330"/>
        <end position="348"/>
    </location>
</feature>
<dbReference type="InterPro" id="IPR039448">
    <property type="entry name" value="Beta_helix"/>
</dbReference>
<dbReference type="AlphaFoldDB" id="A0A5N8VBC0"/>
<evidence type="ECO:0000256" key="6">
    <source>
        <dbReference type="ARBA" id="ARBA00022837"/>
    </source>
</evidence>
<dbReference type="PANTHER" id="PTHR40088:SF1">
    <property type="entry name" value="PECTATE LYASE PEL9"/>
    <property type="match status" value="1"/>
</dbReference>
<evidence type="ECO:0000256" key="4">
    <source>
        <dbReference type="ARBA" id="ARBA00022723"/>
    </source>
</evidence>
<dbReference type="PROSITE" id="PS50093">
    <property type="entry name" value="PKD"/>
    <property type="match status" value="2"/>
</dbReference>
<dbReference type="OrthoDB" id="226690at2"/>
<evidence type="ECO:0000256" key="1">
    <source>
        <dbReference type="ARBA" id="ARBA00001913"/>
    </source>
</evidence>
<evidence type="ECO:0000256" key="2">
    <source>
        <dbReference type="ARBA" id="ARBA00004613"/>
    </source>
</evidence>
<dbReference type="SMART" id="SM00089">
    <property type="entry name" value="PKD"/>
    <property type="match status" value="2"/>
</dbReference>
<proteinExistence type="inferred from homology"/>
<comment type="cofactor">
    <cofactor evidence="1">
        <name>Ca(2+)</name>
        <dbReference type="ChEBI" id="CHEBI:29108"/>
    </cofactor>
</comment>
<name>A0A5N8VBC0_9ACTN</name>
<evidence type="ECO:0000259" key="11">
    <source>
        <dbReference type="PROSITE" id="PS50093"/>
    </source>
</evidence>
<dbReference type="SUPFAM" id="SSF49299">
    <property type="entry name" value="PKD domain"/>
    <property type="match status" value="2"/>
</dbReference>
<comment type="subcellular location">
    <subcellularLocation>
        <location evidence="2">Secreted</location>
    </subcellularLocation>
</comment>
<dbReference type="CDD" id="cd00146">
    <property type="entry name" value="PKD"/>
    <property type="match status" value="1"/>
</dbReference>
<dbReference type="GO" id="GO:0005975">
    <property type="term" value="P:carbohydrate metabolic process"/>
    <property type="evidence" value="ECO:0007669"/>
    <property type="project" value="UniProtKB-ARBA"/>
</dbReference>
<dbReference type="InterPro" id="IPR013783">
    <property type="entry name" value="Ig-like_fold"/>
</dbReference>
<dbReference type="InterPro" id="IPR052052">
    <property type="entry name" value="Polysaccharide_Lyase_9"/>
</dbReference>
<sequence>MEFFVRIRPLAAFTVIALAGGTAVCVQPAVAAPDTLYVNNATRANCSDAGSGTQDQPYCTLQTAAAAVQPGQTVEVTGGTYKGEVDITRSGTPDAPITFTAAKRGAAFVYGDPHAFTVSGAHDVVIHGFSISSSAENVVVTDSSRITIDQNRVPSVNILGTGSRIPGIRITGQSSDVTVSRNQMYGSAAEEVLVAPGVTGTVITTNWLSGYGGSAVLAMDAPGTVVTSNSISGDCTPQIALVGASTGSTLENNILADGIGDDKQCASAPAAHAKISISSDSAPRTIGDYNLIQPPGSGAAPYDWAGASYADPESLLAATGQGGHDLVAQPDLSSDSSPARDSADADAPGELPTDLYGYTSVDDPLLADTGAGSVTFRDRGAGEFQDPYNISSVTVTPDQGPYPLPVTVTAVELNPWSTPVESYTFDFGDGSAPVVTTTPSAQHTYTARPANGSYYTVSVIATTAARTLVPRIGYVLVNEPAPLVPALKLTTPPSAIGWLTVTADTSASTDAWAITNRKIDFGDGSAPVDEGTATTDTHTYAKPGTYTVRLTETDWAGNTASTTTSMTVPTIRFSTALSLTTKASSYAYGATATVTAHLGPTYSNRTVSIYAQPYGGTKTLVKTGTVDSHGNLVASYKVTRNTVFTTAFSGDLEYTPATASRTAYGYAGVAESQSGYYTSTYYGSTRYRVYHHTAKAQFNAAVTPNKAGQCLIFRLQKYYSGAWHTQSTSSCHTLSSTSTGYLKLTLTSGAINGKYRMAAEYAHSTKDNTNLNTWSSWQYFTVRK</sequence>
<comment type="similarity">
    <text evidence="8">Belongs to the polysaccharide lyase 9 family.</text>
</comment>
<evidence type="ECO:0000256" key="10">
    <source>
        <dbReference type="SAM" id="SignalP"/>
    </source>
</evidence>
<evidence type="ECO:0000313" key="13">
    <source>
        <dbReference type="Proteomes" id="UP000325849"/>
    </source>
</evidence>
<dbReference type="InterPro" id="IPR012334">
    <property type="entry name" value="Pectin_lyas_fold"/>
</dbReference>
<reference evidence="12 13" key="1">
    <citation type="submission" date="2019-07" db="EMBL/GenBank/DDBJ databases">
        <title>New species of Amycolatopsis and Streptomyces.</title>
        <authorList>
            <person name="Duangmal K."/>
            <person name="Teo W.F.A."/>
            <person name="Lipun K."/>
        </authorList>
    </citation>
    <scope>NUCLEOTIDE SEQUENCE [LARGE SCALE GENOMIC DNA]</scope>
    <source>
        <strain evidence="12 13">NBRC 109810</strain>
    </source>
</reference>
<keyword evidence="5 10" id="KW-0732">Signal</keyword>
<keyword evidence="3" id="KW-0964">Secreted</keyword>
<evidence type="ECO:0000256" key="9">
    <source>
        <dbReference type="SAM" id="MobiDB-lite"/>
    </source>
</evidence>
<dbReference type="SUPFAM" id="SSF51126">
    <property type="entry name" value="Pectin lyase-like"/>
    <property type="match status" value="1"/>
</dbReference>
<keyword evidence="6" id="KW-0106">Calcium</keyword>
<feature type="chain" id="PRO_5024829858" evidence="10">
    <location>
        <begin position="32"/>
        <end position="784"/>
    </location>
</feature>
<dbReference type="Proteomes" id="UP000325849">
    <property type="component" value="Unassembled WGS sequence"/>
</dbReference>
<protein>
    <submittedName>
        <fullName evidence="12">PKD domain-containing protein</fullName>
    </submittedName>
</protein>
<keyword evidence="13" id="KW-1185">Reference proteome</keyword>
<dbReference type="GO" id="GO:0046872">
    <property type="term" value="F:metal ion binding"/>
    <property type="evidence" value="ECO:0007669"/>
    <property type="project" value="UniProtKB-KW"/>
</dbReference>
<dbReference type="InterPro" id="IPR035986">
    <property type="entry name" value="PKD_dom_sf"/>
</dbReference>
<comment type="caution">
    <text evidence="12">The sequence shown here is derived from an EMBL/GenBank/DDBJ whole genome shotgun (WGS) entry which is preliminary data.</text>
</comment>
<evidence type="ECO:0000256" key="5">
    <source>
        <dbReference type="ARBA" id="ARBA00022729"/>
    </source>
</evidence>
<evidence type="ECO:0000256" key="7">
    <source>
        <dbReference type="ARBA" id="ARBA00023239"/>
    </source>
</evidence>
<evidence type="ECO:0000256" key="3">
    <source>
        <dbReference type="ARBA" id="ARBA00022525"/>
    </source>
</evidence>
<dbReference type="GO" id="GO:0005576">
    <property type="term" value="C:extracellular region"/>
    <property type="evidence" value="ECO:0007669"/>
    <property type="project" value="UniProtKB-SubCell"/>
</dbReference>
<keyword evidence="7" id="KW-0456">Lyase</keyword>
<dbReference type="Pfam" id="PF13229">
    <property type="entry name" value="Beta_helix"/>
    <property type="match status" value="1"/>
</dbReference>
<dbReference type="Pfam" id="PF18911">
    <property type="entry name" value="PKD_4"/>
    <property type="match status" value="1"/>
</dbReference>
<evidence type="ECO:0000313" key="12">
    <source>
        <dbReference type="EMBL" id="MPY31942.1"/>
    </source>
</evidence>